<evidence type="ECO:0000256" key="2">
    <source>
        <dbReference type="ARBA" id="ARBA00022679"/>
    </source>
</evidence>
<sequence length="475" mass="54423">MRDLSDAELAQLIDKDIFHQISTAADKLGLECYVVGGYVRDLFLERPSNDIDVVVVGSGIQVASELKAILGKKAHLSVFRNFGTAQVKYKNIEVEFVGARKESYSHDSRKPIVEDGTLEDDQNRRDFTINAMAICLNKARFGELIDPFGGVDDLWDGIIRTPLDPDVTFSDDPLRMMRCVRFATQLNFFIEDETFEALERNAERIEIISGERIEEELNKIMMTATPSKGFIELYRCGLLQLILPELVALDVVDIKNGRAHKNNFYHTLEVLDNICKYTDNLWLRWSALLHDVGKAKCKRWDPIAGWTFHNHNFVGAKMVPTIFRRLKLPMDSKMKYVQKQVDLHMRPIAIADEEVTDSAVRRLMNDAGDDIDDLMTLCEADITSKNAARKQRFLDNFRIVREKLKDLKDRDYKRLLQPCVDGNEIMEMFNLKPSREVGVLKKTLKDAVLDNRVPNEREPLLALLREKAKELGITS</sequence>
<evidence type="ECO:0000313" key="14">
    <source>
        <dbReference type="Proteomes" id="UP000682195"/>
    </source>
</evidence>
<evidence type="ECO:0000256" key="4">
    <source>
        <dbReference type="ARBA" id="ARBA00022695"/>
    </source>
</evidence>
<dbReference type="InterPro" id="IPR050124">
    <property type="entry name" value="tRNA_CCA-adding_enzyme"/>
</dbReference>
<evidence type="ECO:0000256" key="6">
    <source>
        <dbReference type="ARBA" id="ARBA00022741"/>
    </source>
</evidence>
<keyword evidence="3" id="KW-0819">tRNA processing</keyword>
<gene>
    <name evidence="13" type="ORF">J5A58_12105</name>
</gene>
<dbReference type="InterPro" id="IPR006674">
    <property type="entry name" value="HD_domain"/>
</dbReference>
<evidence type="ECO:0000256" key="7">
    <source>
        <dbReference type="ARBA" id="ARBA00022800"/>
    </source>
</evidence>
<dbReference type="SUPFAM" id="SSF81301">
    <property type="entry name" value="Nucleotidyltransferase"/>
    <property type="match status" value="1"/>
</dbReference>
<evidence type="ECO:0000256" key="5">
    <source>
        <dbReference type="ARBA" id="ARBA00022723"/>
    </source>
</evidence>
<dbReference type="Gene3D" id="1.10.246.80">
    <property type="match status" value="1"/>
</dbReference>
<dbReference type="EMBL" id="CP072362">
    <property type="protein sequence ID" value="QUB76465.1"/>
    <property type="molecule type" value="Genomic_DNA"/>
</dbReference>
<dbReference type="Pfam" id="PF01743">
    <property type="entry name" value="PolyA_pol"/>
    <property type="match status" value="1"/>
</dbReference>
<dbReference type="SUPFAM" id="SSF81891">
    <property type="entry name" value="Poly A polymerase C-terminal region-like"/>
    <property type="match status" value="1"/>
</dbReference>
<dbReference type="InterPro" id="IPR003607">
    <property type="entry name" value="HD/PDEase_dom"/>
</dbReference>
<evidence type="ECO:0000256" key="1">
    <source>
        <dbReference type="ARBA" id="ARBA00001946"/>
    </source>
</evidence>
<dbReference type="InterPro" id="IPR043519">
    <property type="entry name" value="NT_sf"/>
</dbReference>
<organism evidence="13 14">
    <name type="scientific">Prevotella melaninogenica</name>
    <dbReference type="NCBI Taxonomy" id="28132"/>
    <lineage>
        <taxon>Bacteria</taxon>
        <taxon>Pseudomonadati</taxon>
        <taxon>Bacteroidota</taxon>
        <taxon>Bacteroidia</taxon>
        <taxon>Bacteroidales</taxon>
        <taxon>Prevotellaceae</taxon>
        <taxon>Prevotella</taxon>
    </lineage>
</organism>
<keyword evidence="2 11" id="KW-0808">Transferase</keyword>
<evidence type="ECO:0000313" key="13">
    <source>
        <dbReference type="EMBL" id="QUB76465.1"/>
    </source>
</evidence>
<evidence type="ECO:0000256" key="11">
    <source>
        <dbReference type="RuleBase" id="RU003953"/>
    </source>
</evidence>
<dbReference type="CDD" id="cd00077">
    <property type="entry name" value="HDc"/>
    <property type="match status" value="1"/>
</dbReference>
<dbReference type="Gene3D" id="3.30.460.10">
    <property type="entry name" value="Beta Polymerase, domain 2"/>
    <property type="match status" value="1"/>
</dbReference>
<dbReference type="CDD" id="cd05398">
    <property type="entry name" value="NT_ClassII-CCAase"/>
    <property type="match status" value="1"/>
</dbReference>
<keyword evidence="9" id="KW-0460">Magnesium</keyword>
<name>A0ABX7XS75_9BACT</name>
<dbReference type="InterPro" id="IPR002646">
    <property type="entry name" value="PolA_pol_head_dom"/>
</dbReference>
<keyword evidence="4" id="KW-0548">Nucleotidyltransferase</keyword>
<keyword evidence="14" id="KW-1185">Reference proteome</keyword>
<protein>
    <submittedName>
        <fullName evidence="13">HD domain-containing protein</fullName>
    </submittedName>
</protein>
<dbReference type="SMART" id="SM00471">
    <property type="entry name" value="HDc"/>
    <property type="match status" value="1"/>
</dbReference>
<accession>A0ABX7XS75</accession>
<dbReference type="Pfam" id="PF01966">
    <property type="entry name" value="HD"/>
    <property type="match status" value="1"/>
</dbReference>
<dbReference type="PANTHER" id="PTHR47545:SF1">
    <property type="entry name" value="MULTIFUNCTIONAL CCA PROTEIN"/>
    <property type="match status" value="1"/>
</dbReference>
<evidence type="ECO:0000256" key="10">
    <source>
        <dbReference type="ARBA" id="ARBA00022884"/>
    </source>
</evidence>
<evidence type="ECO:0000259" key="12">
    <source>
        <dbReference type="SMART" id="SM00471"/>
    </source>
</evidence>
<keyword evidence="10 11" id="KW-0694">RNA-binding</keyword>
<dbReference type="Proteomes" id="UP000682195">
    <property type="component" value="Chromosome 2"/>
</dbReference>
<comment type="cofactor">
    <cofactor evidence="1">
        <name>Mg(2+)</name>
        <dbReference type="ChEBI" id="CHEBI:18420"/>
    </cofactor>
</comment>
<feature type="domain" description="HD/PDEase" evidence="12">
    <location>
        <begin position="259"/>
        <end position="366"/>
    </location>
</feature>
<keyword evidence="6" id="KW-0547">Nucleotide-binding</keyword>
<dbReference type="RefSeq" id="WP_211808354.1">
    <property type="nucleotide sequence ID" value="NZ_CP072362.1"/>
</dbReference>
<proteinExistence type="inferred from homology"/>
<dbReference type="InterPro" id="IPR032828">
    <property type="entry name" value="PolyA_RNA-bd"/>
</dbReference>
<evidence type="ECO:0000256" key="9">
    <source>
        <dbReference type="ARBA" id="ARBA00022842"/>
    </source>
</evidence>
<dbReference type="Gene3D" id="1.10.3090.10">
    <property type="entry name" value="cca-adding enzyme, domain 2"/>
    <property type="match status" value="1"/>
</dbReference>
<keyword evidence="8" id="KW-0067">ATP-binding</keyword>
<keyword evidence="7" id="KW-0692">RNA repair</keyword>
<comment type="similarity">
    <text evidence="11">Belongs to the tRNA nucleotidyltransferase/poly(A) polymerase family.</text>
</comment>
<reference evidence="13 14" key="1">
    <citation type="submission" date="2021-03" db="EMBL/GenBank/DDBJ databases">
        <title>Human Oral Microbial Genomes.</title>
        <authorList>
            <person name="Johnston C.D."/>
            <person name="Chen T."/>
            <person name="Dewhirst F.E."/>
        </authorList>
    </citation>
    <scope>NUCLEOTIDE SEQUENCE [LARGE SCALE GENOMIC DNA]</scope>
    <source>
        <strain evidence="13 14">F0054</strain>
    </source>
</reference>
<evidence type="ECO:0000256" key="8">
    <source>
        <dbReference type="ARBA" id="ARBA00022840"/>
    </source>
</evidence>
<evidence type="ECO:0000256" key="3">
    <source>
        <dbReference type="ARBA" id="ARBA00022694"/>
    </source>
</evidence>
<dbReference type="PANTHER" id="PTHR47545">
    <property type="entry name" value="MULTIFUNCTIONAL CCA PROTEIN"/>
    <property type="match status" value="1"/>
</dbReference>
<keyword evidence="5" id="KW-0479">Metal-binding</keyword>
<dbReference type="Pfam" id="PF12627">
    <property type="entry name" value="PolyA_pol_RNAbd"/>
    <property type="match status" value="1"/>
</dbReference>